<protein>
    <submittedName>
        <fullName evidence="1">Uncharacterized protein</fullName>
    </submittedName>
</protein>
<proteinExistence type="predicted"/>
<accession>A0ABT8VPR0</accession>
<dbReference type="Proteomes" id="UP001168642">
    <property type="component" value="Unassembled WGS sequence"/>
</dbReference>
<sequence length="103" mass="11329">MNLAGIKKSEGVKVNASKSYFLGFGWNIKDALDIALEEAGPDYDMLIDGVVRYASYPFVLQIKVEGTAVNSQKMIAQMGQEGFNQWISGHQVTTADTVKLIKE</sequence>
<name>A0ABT8VPR0_9FLAO</name>
<comment type="caution">
    <text evidence="1">The sequence shown here is derived from an EMBL/GenBank/DDBJ whole genome shotgun (WGS) entry which is preliminary data.</text>
</comment>
<evidence type="ECO:0000313" key="2">
    <source>
        <dbReference type="Proteomes" id="UP001168642"/>
    </source>
</evidence>
<keyword evidence="2" id="KW-1185">Reference proteome</keyword>
<dbReference type="EMBL" id="JAUMIT010000001">
    <property type="protein sequence ID" value="MDO3693963.1"/>
    <property type="molecule type" value="Genomic_DNA"/>
</dbReference>
<gene>
    <name evidence="1" type="ORF">QVZ41_03750</name>
</gene>
<reference evidence="1" key="1">
    <citation type="submission" date="2023-07" db="EMBL/GenBank/DDBJ databases">
        <title>Wenyingzhuangia sp. chi5 genome sequencing and assembly.</title>
        <authorList>
            <person name="Park S."/>
        </authorList>
    </citation>
    <scope>NUCLEOTIDE SEQUENCE</scope>
    <source>
        <strain evidence="1">Chi5</strain>
    </source>
</reference>
<evidence type="ECO:0000313" key="1">
    <source>
        <dbReference type="EMBL" id="MDO3693963.1"/>
    </source>
</evidence>
<organism evidence="1 2">
    <name type="scientific">Wenyingzhuangia gilva</name>
    <dbReference type="NCBI Taxonomy" id="3057677"/>
    <lineage>
        <taxon>Bacteria</taxon>
        <taxon>Pseudomonadati</taxon>
        <taxon>Bacteroidota</taxon>
        <taxon>Flavobacteriia</taxon>
        <taxon>Flavobacteriales</taxon>
        <taxon>Flavobacteriaceae</taxon>
        <taxon>Wenyingzhuangia</taxon>
    </lineage>
</organism>